<dbReference type="InterPro" id="IPR003399">
    <property type="entry name" value="Mce/MlaD"/>
</dbReference>
<name>A0A930V1S3_9ACTN</name>
<dbReference type="GO" id="GO:0051701">
    <property type="term" value="P:biological process involved in interaction with host"/>
    <property type="evidence" value="ECO:0007669"/>
    <property type="project" value="TreeGrafter"/>
</dbReference>
<dbReference type="Pfam" id="PF11887">
    <property type="entry name" value="Mce4_CUP1"/>
    <property type="match status" value="1"/>
</dbReference>
<dbReference type="AlphaFoldDB" id="A0A930V1S3"/>
<feature type="domain" description="Mce/MlaD" evidence="2">
    <location>
        <begin position="48"/>
        <end position="121"/>
    </location>
</feature>
<evidence type="ECO:0000259" key="2">
    <source>
        <dbReference type="Pfam" id="PF02470"/>
    </source>
</evidence>
<gene>
    <name evidence="4" type="ORF">ISG29_10635</name>
</gene>
<comment type="caution">
    <text evidence="4">The sequence shown here is derived from an EMBL/GenBank/DDBJ whole genome shotgun (WGS) entry which is preliminary data.</text>
</comment>
<evidence type="ECO:0000313" key="4">
    <source>
        <dbReference type="EMBL" id="MBF4162150.1"/>
    </source>
</evidence>
<dbReference type="InterPro" id="IPR005693">
    <property type="entry name" value="Mce"/>
</dbReference>
<reference evidence="4" key="1">
    <citation type="submission" date="2020-11" db="EMBL/GenBank/DDBJ databases">
        <title>Nocardioides sp. CBS4Y-1, whole genome shotgun sequence.</title>
        <authorList>
            <person name="Tuo L."/>
        </authorList>
    </citation>
    <scope>NUCLEOTIDE SEQUENCE</scope>
    <source>
        <strain evidence="4">CBS4Y-1</strain>
    </source>
</reference>
<evidence type="ECO:0000313" key="5">
    <source>
        <dbReference type="Proteomes" id="UP000656804"/>
    </source>
</evidence>
<organism evidence="4 5">
    <name type="scientific">Nocardioides acrostichi</name>
    <dbReference type="NCBI Taxonomy" id="2784339"/>
    <lineage>
        <taxon>Bacteria</taxon>
        <taxon>Bacillati</taxon>
        <taxon>Actinomycetota</taxon>
        <taxon>Actinomycetes</taxon>
        <taxon>Propionibacteriales</taxon>
        <taxon>Nocardioidaceae</taxon>
        <taxon>Nocardioides</taxon>
    </lineage>
</organism>
<dbReference type="PANTHER" id="PTHR33371:SF19">
    <property type="entry name" value="MCE-FAMILY PROTEIN MCE4A"/>
    <property type="match status" value="1"/>
</dbReference>
<dbReference type="NCBIfam" id="TIGR00996">
    <property type="entry name" value="Mtu_fam_mce"/>
    <property type="match status" value="1"/>
</dbReference>
<sequence length="480" mass="51790">MLVNIHHDSAREHLRLLVAGIVYVLVIALLIGLSIAIYDKKFARVEMITIKADRAGLQLVKFGDVRRHGVLIGQVRQVSQDGDEASIEVALQPKAAADLPANVSVQIIPTTLFGQKFVSIVDPKVPEGKLEAGTVIPASRVTTNVELSQVLARLFPLLRTVRPADLNMTLNALATALEGRGEQLGDTLSKLNSYLDEIKPVLPAVRTDLQRLAVVARTYDIAAPDLLDVLRNSSTTFSTVLDKRRQLDVFFSDVTGLSTVSRQVLARNEADLIRLGKVQRPVLDLLATYSPEFPCLLKGAARYAPILNKTFEGGGSRQFYSIGARQYQPYTRDDKPVYGDVGHGPWCLTLPGFGDFPPAQFDNGTDLDETRYKYSPIPVLIDPATILDSLAANGIDLGGILGGLPGVGSSPRALPGWALKEGFHEGMSSGSAGSPAEQMVLNAALAERSRRSDAHYGSLGSLLYGPVVRGVVHTSAGDRR</sequence>
<dbReference type="PANTHER" id="PTHR33371">
    <property type="entry name" value="INTERMEMBRANE PHOSPHOLIPID TRANSPORT SYSTEM BINDING PROTEIN MLAD-RELATED"/>
    <property type="match status" value="1"/>
</dbReference>
<accession>A0A930V1S3</accession>
<keyword evidence="1" id="KW-0472">Membrane</keyword>
<dbReference type="Proteomes" id="UP000656804">
    <property type="component" value="Unassembled WGS sequence"/>
</dbReference>
<dbReference type="EMBL" id="JADIVZ010000004">
    <property type="protein sequence ID" value="MBF4162150.1"/>
    <property type="molecule type" value="Genomic_DNA"/>
</dbReference>
<keyword evidence="5" id="KW-1185">Reference proteome</keyword>
<feature type="transmembrane region" description="Helical" evidence="1">
    <location>
        <begin position="16"/>
        <end position="38"/>
    </location>
</feature>
<dbReference type="Pfam" id="PF02470">
    <property type="entry name" value="MlaD"/>
    <property type="match status" value="1"/>
</dbReference>
<evidence type="ECO:0000256" key="1">
    <source>
        <dbReference type="SAM" id="Phobius"/>
    </source>
</evidence>
<dbReference type="InterPro" id="IPR024516">
    <property type="entry name" value="Mce_C"/>
</dbReference>
<dbReference type="InterPro" id="IPR052336">
    <property type="entry name" value="MlaD_Phospholipid_Transporter"/>
</dbReference>
<evidence type="ECO:0000259" key="3">
    <source>
        <dbReference type="Pfam" id="PF11887"/>
    </source>
</evidence>
<proteinExistence type="predicted"/>
<feature type="domain" description="Mammalian cell entry C-terminal" evidence="3">
    <location>
        <begin position="129"/>
        <end position="342"/>
    </location>
</feature>
<dbReference type="GO" id="GO:0005576">
    <property type="term" value="C:extracellular region"/>
    <property type="evidence" value="ECO:0007669"/>
    <property type="project" value="TreeGrafter"/>
</dbReference>
<dbReference type="RefSeq" id="WP_194503400.1">
    <property type="nucleotide sequence ID" value="NZ_JADIVZ010000004.1"/>
</dbReference>
<keyword evidence="1" id="KW-1133">Transmembrane helix</keyword>
<keyword evidence="1" id="KW-0812">Transmembrane</keyword>
<protein>
    <submittedName>
        <fullName evidence="4">MCE family protein</fullName>
    </submittedName>
</protein>